<proteinExistence type="predicted"/>
<evidence type="ECO:0000313" key="2">
    <source>
        <dbReference type="Proteomes" id="UP001236652"/>
    </source>
</evidence>
<dbReference type="InterPro" id="IPR027056">
    <property type="entry name" value="Gluconate_2DH_su3"/>
</dbReference>
<evidence type="ECO:0000313" key="1">
    <source>
        <dbReference type="EMBL" id="WIF98813.1"/>
    </source>
</evidence>
<sequence>MEQQHPKRTYYPTYDVMSEKKEWDPVTQEVLFSRIHPSDGAILTPDMKRTLQALAKTLFPSHLGEQTLSLTMVLDQRLTHRKLKAFPKGTDLSKEEIILKGLTFMEQESITEHGKTFYMLDESIRNKLVRKWRESDGDPSIWAEVHSDLFFSTVSAEIVKIIYSDPSIWSDIGYGGPAFPRGYYAFGPHQFDEWEAKPHGENFI</sequence>
<keyword evidence="2" id="KW-1185">Reference proteome</keyword>
<name>A0ABY8UZY3_9BACI</name>
<dbReference type="Proteomes" id="UP001236652">
    <property type="component" value="Chromosome"/>
</dbReference>
<dbReference type="RefSeq" id="WP_231418581.1">
    <property type="nucleotide sequence ID" value="NZ_CP126446.1"/>
</dbReference>
<organism evidence="1 2">
    <name type="scientific">Pontibacillus chungwhensis</name>
    <dbReference type="NCBI Taxonomy" id="265426"/>
    <lineage>
        <taxon>Bacteria</taxon>
        <taxon>Bacillati</taxon>
        <taxon>Bacillota</taxon>
        <taxon>Bacilli</taxon>
        <taxon>Bacillales</taxon>
        <taxon>Bacillaceae</taxon>
        <taxon>Pontibacillus</taxon>
    </lineage>
</organism>
<gene>
    <name evidence="1" type="ORF">QNI29_03935</name>
</gene>
<accession>A0ABY8UZY3</accession>
<dbReference type="EMBL" id="CP126446">
    <property type="protein sequence ID" value="WIF98813.1"/>
    <property type="molecule type" value="Genomic_DNA"/>
</dbReference>
<dbReference type="Pfam" id="PF13618">
    <property type="entry name" value="Gluconate_2-dh3"/>
    <property type="match status" value="1"/>
</dbReference>
<reference evidence="1 2" key="1">
    <citation type="submission" date="2023-05" db="EMBL/GenBank/DDBJ databases">
        <title>Comparative genomics reveals the evidence of polycyclic aromatic hydrocarbons degradation in moderately halophilic genus Pontibacillus.</title>
        <authorList>
            <person name="Yang H."/>
            <person name="Qian Z."/>
        </authorList>
    </citation>
    <scope>NUCLEOTIDE SEQUENCE [LARGE SCALE GENOMIC DNA]</scope>
    <source>
        <strain evidence="2">HN14</strain>
    </source>
</reference>
<protein>
    <submittedName>
        <fullName evidence="1">Gluconate 2-dehydrogenase subunit 3 family protein</fullName>
    </submittedName>
</protein>